<dbReference type="GO" id="GO:0005509">
    <property type="term" value="F:calcium ion binding"/>
    <property type="evidence" value="ECO:0007669"/>
    <property type="project" value="InterPro"/>
</dbReference>
<keyword evidence="5" id="KW-0449">Lipoprotein</keyword>
<keyword evidence="9" id="KW-1185">Reference proteome</keyword>
<evidence type="ECO:0000256" key="6">
    <source>
        <dbReference type="SAM" id="MobiDB-lite"/>
    </source>
</evidence>
<gene>
    <name evidence="8" type="ORF">TrCOL_g13091</name>
</gene>
<evidence type="ECO:0000256" key="1">
    <source>
        <dbReference type="ARBA" id="ARBA00006049"/>
    </source>
</evidence>
<evidence type="ECO:0000313" key="8">
    <source>
        <dbReference type="EMBL" id="GMI44840.1"/>
    </source>
</evidence>
<sequence length="235" mass="25279">MGNAASGGADRLACVALSHVIQCRRNELLALRREMSASAAQHTSQNGRMVARKDFDAAQTALNIDEADQEVYDRLFTLFDKTGAGKVDYLELVVGLAPLIPGTLNERLLLGLQLVDEDGKGWVDKSEMLFCFRSMSRCCGFLSDPEMSLSTLEELCSSLFVAHQASGTSGGGDNLEEAFEYDENVGAIAEHPLFEKWLRAKDDELVINASKFKQGGGSVASATTSSGTGESKDGE</sequence>
<dbReference type="PANTHER" id="PTHR23055">
    <property type="entry name" value="CALCIUM BINDING PROTEINS"/>
    <property type="match status" value="1"/>
</dbReference>
<dbReference type="InterPro" id="IPR002048">
    <property type="entry name" value="EF_hand_dom"/>
</dbReference>
<dbReference type="AlphaFoldDB" id="A0A9W7GGX0"/>
<dbReference type="Proteomes" id="UP001165065">
    <property type="component" value="Unassembled WGS sequence"/>
</dbReference>
<feature type="compositionally biased region" description="Low complexity" evidence="6">
    <location>
        <begin position="219"/>
        <end position="229"/>
    </location>
</feature>
<dbReference type="OrthoDB" id="191686at2759"/>
<keyword evidence="3" id="KW-0479">Metal-binding</keyword>
<dbReference type="EMBL" id="BRYA01000228">
    <property type="protein sequence ID" value="GMI44840.1"/>
    <property type="molecule type" value="Genomic_DNA"/>
</dbReference>
<keyword evidence="4" id="KW-0677">Repeat</keyword>
<evidence type="ECO:0000256" key="3">
    <source>
        <dbReference type="ARBA" id="ARBA00022723"/>
    </source>
</evidence>
<dbReference type="InterPro" id="IPR028846">
    <property type="entry name" value="Recoverin"/>
</dbReference>
<dbReference type="SUPFAM" id="SSF47473">
    <property type="entry name" value="EF-hand"/>
    <property type="match status" value="1"/>
</dbReference>
<evidence type="ECO:0000256" key="2">
    <source>
        <dbReference type="ARBA" id="ARBA00022707"/>
    </source>
</evidence>
<proteinExistence type="inferred from homology"/>
<comment type="similarity">
    <text evidence="1">Belongs to the recoverin family.</text>
</comment>
<protein>
    <recommendedName>
        <fullName evidence="7">EF-hand domain-containing protein</fullName>
    </recommendedName>
</protein>
<organism evidence="8 9">
    <name type="scientific">Triparma columacea</name>
    <dbReference type="NCBI Taxonomy" id="722753"/>
    <lineage>
        <taxon>Eukaryota</taxon>
        <taxon>Sar</taxon>
        <taxon>Stramenopiles</taxon>
        <taxon>Ochrophyta</taxon>
        <taxon>Bolidophyceae</taxon>
        <taxon>Parmales</taxon>
        <taxon>Triparmaceae</taxon>
        <taxon>Triparma</taxon>
    </lineage>
</organism>
<evidence type="ECO:0000256" key="4">
    <source>
        <dbReference type="ARBA" id="ARBA00022737"/>
    </source>
</evidence>
<reference evidence="9" key="1">
    <citation type="journal article" date="2023" name="Commun. Biol.">
        <title>Genome analysis of Parmales, the sister group of diatoms, reveals the evolutionary specialization of diatoms from phago-mixotrophs to photoautotrophs.</title>
        <authorList>
            <person name="Ban H."/>
            <person name="Sato S."/>
            <person name="Yoshikawa S."/>
            <person name="Yamada K."/>
            <person name="Nakamura Y."/>
            <person name="Ichinomiya M."/>
            <person name="Sato N."/>
            <person name="Blanc-Mathieu R."/>
            <person name="Endo H."/>
            <person name="Kuwata A."/>
            <person name="Ogata H."/>
        </authorList>
    </citation>
    <scope>NUCLEOTIDE SEQUENCE [LARGE SCALE GENOMIC DNA]</scope>
</reference>
<dbReference type="Gene3D" id="1.10.238.10">
    <property type="entry name" value="EF-hand"/>
    <property type="match status" value="1"/>
</dbReference>
<evidence type="ECO:0000256" key="5">
    <source>
        <dbReference type="ARBA" id="ARBA00023288"/>
    </source>
</evidence>
<feature type="region of interest" description="Disordered" evidence="6">
    <location>
        <begin position="213"/>
        <end position="235"/>
    </location>
</feature>
<name>A0A9W7GGX0_9STRA</name>
<comment type="caution">
    <text evidence="8">The sequence shown here is derived from an EMBL/GenBank/DDBJ whole genome shotgun (WGS) entry which is preliminary data.</text>
</comment>
<dbReference type="PANTHER" id="PTHR23055:SF178">
    <property type="entry name" value="NEUROCALCIN HOMOLOG"/>
    <property type="match status" value="1"/>
</dbReference>
<dbReference type="PROSITE" id="PS50222">
    <property type="entry name" value="EF_HAND_2"/>
    <property type="match status" value="1"/>
</dbReference>
<evidence type="ECO:0000259" key="7">
    <source>
        <dbReference type="PROSITE" id="PS50222"/>
    </source>
</evidence>
<keyword evidence="2" id="KW-0519">Myristate</keyword>
<dbReference type="InterPro" id="IPR011992">
    <property type="entry name" value="EF-hand-dom_pair"/>
</dbReference>
<evidence type="ECO:0000313" key="9">
    <source>
        <dbReference type="Proteomes" id="UP001165065"/>
    </source>
</evidence>
<accession>A0A9W7GGX0</accession>
<feature type="domain" description="EF-hand" evidence="7">
    <location>
        <begin position="67"/>
        <end position="102"/>
    </location>
</feature>